<dbReference type="GO" id="GO:0006508">
    <property type="term" value="P:proteolysis"/>
    <property type="evidence" value="ECO:0007669"/>
    <property type="project" value="UniProtKB-KW"/>
</dbReference>
<dbReference type="InterPro" id="IPR038765">
    <property type="entry name" value="Papain-like_cys_pep_sf"/>
</dbReference>
<evidence type="ECO:0000259" key="1">
    <source>
        <dbReference type="Pfam" id="PF01841"/>
    </source>
</evidence>
<reference evidence="2" key="1">
    <citation type="submission" date="2015-09" db="EMBL/GenBank/DDBJ databases">
        <authorList>
            <consortium name="Pathogen Informatics"/>
        </authorList>
    </citation>
    <scope>NUCLEOTIDE SEQUENCE</scope>
    <source>
        <strain evidence="2">2789STDY5834896</strain>
    </source>
</reference>
<dbReference type="SUPFAM" id="SSF54001">
    <property type="entry name" value="Cysteine proteinases"/>
    <property type="match status" value="1"/>
</dbReference>
<protein>
    <submittedName>
        <fullName evidence="2">Uncharacterized protein involved in cytokinesis, contains TGc (Transglutaminase/protease-like) domain</fullName>
    </submittedName>
</protein>
<dbReference type="EMBL" id="FMHG01000001">
    <property type="protein sequence ID" value="SCJ72866.1"/>
    <property type="molecule type" value="Genomic_DNA"/>
</dbReference>
<dbReference type="PANTHER" id="PTHR46333:SF2">
    <property type="entry name" value="CYTOKINESIS PROTEIN 3"/>
    <property type="match status" value="1"/>
</dbReference>
<dbReference type="PANTHER" id="PTHR46333">
    <property type="entry name" value="CYTOKINESIS PROTEIN 3"/>
    <property type="match status" value="1"/>
</dbReference>
<dbReference type="GO" id="GO:0005737">
    <property type="term" value="C:cytoplasm"/>
    <property type="evidence" value="ECO:0007669"/>
    <property type="project" value="TreeGrafter"/>
</dbReference>
<keyword evidence="2" id="KW-0645">Protease</keyword>
<dbReference type="GO" id="GO:0008233">
    <property type="term" value="F:peptidase activity"/>
    <property type="evidence" value="ECO:0007669"/>
    <property type="project" value="UniProtKB-KW"/>
</dbReference>
<dbReference type="Gene3D" id="3.10.620.30">
    <property type="match status" value="1"/>
</dbReference>
<evidence type="ECO:0000313" key="2">
    <source>
        <dbReference type="EMBL" id="SCJ72866.1"/>
    </source>
</evidence>
<dbReference type="Pfam" id="PF01841">
    <property type="entry name" value="Transglut_core"/>
    <property type="match status" value="1"/>
</dbReference>
<dbReference type="AlphaFoldDB" id="A0A1C6ISL4"/>
<feature type="domain" description="Transglutaminase-like" evidence="1">
    <location>
        <begin position="159"/>
        <end position="253"/>
    </location>
</feature>
<dbReference type="InterPro" id="IPR052557">
    <property type="entry name" value="CAP/Cytokinesis_protein"/>
</dbReference>
<gene>
    <name evidence="2" type="ORF">SAMEA3545359_01661</name>
</gene>
<accession>A0A1C6ISL4</accession>
<organism evidence="2">
    <name type="scientific">uncultured Anaerotruncus sp</name>
    <dbReference type="NCBI Taxonomy" id="905011"/>
    <lineage>
        <taxon>Bacteria</taxon>
        <taxon>Bacillati</taxon>
        <taxon>Bacillota</taxon>
        <taxon>Clostridia</taxon>
        <taxon>Eubacteriales</taxon>
        <taxon>Oscillospiraceae</taxon>
        <taxon>Anaerotruncus</taxon>
        <taxon>environmental samples</taxon>
    </lineage>
</organism>
<proteinExistence type="predicted"/>
<dbReference type="InterPro" id="IPR002931">
    <property type="entry name" value="Transglutaminase-like"/>
</dbReference>
<name>A0A1C6ISL4_9FIRM</name>
<sequence length="399" mass="45293">MQKNSHRRYRHLFVSLLALLLLTVLTGCQLGDKVEGLLGPEADPIVAGEDIDAKLETKYGRTQLSGDEQILYDALYTAVASRQDEVRIKGDITAEELERVYRYYFSDSPEHFWIEGYRYVTRTESGRVKKVLLDYSGTRGEIEAQSSQLQQKLEELDSQMQGQPGDFERSVFVSDYLSATLQYDTEQAAGADAYTAYGALVQGQAVCQGYAKAAQLLFQQAGMECLYVRGESRGERHGWNIVKLEGAYYHLDPTWNDIQFESSEQEQGVRNHTYQNITTADILRDHQIDDSENYPLPDCSEQALNYYVKNGLQAADFEQIADRAAEVAAQNIAAGEDYLELRFGSKEQALELVESRNAMGRLLGDINYRLNDVQLSYAYSYYLNEEQSTVQIYFQRAES</sequence>
<dbReference type="PROSITE" id="PS51257">
    <property type="entry name" value="PROKAR_LIPOPROTEIN"/>
    <property type="match status" value="1"/>
</dbReference>
<keyword evidence="2" id="KW-0378">Hydrolase</keyword>